<dbReference type="InterPro" id="IPR051259">
    <property type="entry name" value="rRNA_Methyltransferase"/>
</dbReference>
<dbReference type="SUPFAM" id="SSF55315">
    <property type="entry name" value="L30e-like"/>
    <property type="match status" value="1"/>
</dbReference>
<dbReference type="Pfam" id="PF22435">
    <property type="entry name" value="MRM3-like_sub_bind"/>
    <property type="match status" value="1"/>
</dbReference>
<dbReference type="KEGG" id="eri:EEI45_04815"/>
<reference evidence="6 7" key="1">
    <citation type="journal article" date="2020" name="Int. J. Syst. Evol. Microbiol.">
        <title>Description of Erysipelothrix piscisicarius sp. nov., an emergent fish pathogen, and assessment of virulence using a tiger barb (Puntigrus tetrazona) infection model.</title>
        <authorList>
            <person name="Pomaranski E.K."/>
            <person name="Griffin M.J."/>
            <person name="Camus A.C."/>
            <person name="Armwood A.R."/>
            <person name="Shelley J."/>
            <person name="Waldbieser G.C."/>
            <person name="LaFrentz B.R."/>
            <person name="Garcia J.C."/>
            <person name="Yanong R."/>
            <person name="Soto E."/>
        </authorList>
    </citation>
    <scope>NUCLEOTIDE SEQUENCE [LARGE SCALE GENOMIC DNA]</scope>
    <source>
        <strain evidence="6 7">15TAL0474</strain>
    </source>
</reference>
<evidence type="ECO:0000259" key="5">
    <source>
        <dbReference type="Pfam" id="PF22435"/>
    </source>
</evidence>
<dbReference type="CDD" id="cd18095">
    <property type="entry name" value="SpoU-like_rRNA-MTase"/>
    <property type="match status" value="1"/>
</dbReference>
<evidence type="ECO:0000256" key="2">
    <source>
        <dbReference type="ARBA" id="ARBA00022603"/>
    </source>
</evidence>
<dbReference type="GO" id="GO:0032259">
    <property type="term" value="P:methylation"/>
    <property type="evidence" value="ECO:0007669"/>
    <property type="project" value="UniProtKB-KW"/>
</dbReference>
<dbReference type="GO" id="GO:0008173">
    <property type="term" value="F:RNA methyltransferase activity"/>
    <property type="evidence" value="ECO:0007669"/>
    <property type="project" value="InterPro"/>
</dbReference>
<dbReference type="InterPro" id="IPR001537">
    <property type="entry name" value="SpoU_MeTrfase"/>
</dbReference>
<dbReference type="EMBL" id="CP034234">
    <property type="protein sequence ID" value="AZK44158.1"/>
    <property type="molecule type" value="Genomic_DNA"/>
</dbReference>
<dbReference type="InterPro" id="IPR053888">
    <property type="entry name" value="MRM3-like_sub_bind"/>
</dbReference>
<dbReference type="Gene3D" id="3.30.1330.30">
    <property type="match status" value="1"/>
</dbReference>
<keyword evidence="2 6" id="KW-0489">Methyltransferase</keyword>
<comment type="similarity">
    <text evidence="1">Belongs to the class IV-like SAM-binding methyltransferase superfamily. RNA methyltransferase TrmH family.</text>
</comment>
<gene>
    <name evidence="6" type="ORF">EEI45_04815</name>
</gene>
<dbReference type="Gene3D" id="3.40.1280.10">
    <property type="match status" value="1"/>
</dbReference>
<dbReference type="Pfam" id="PF00588">
    <property type="entry name" value="SpoU_methylase"/>
    <property type="match status" value="1"/>
</dbReference>
<keyword evidence="7" id="KW-1185">Reference proteome</keyword>
<dbReference type="Proteomes" id="UP000278804">
    <property type="component" value="Chromosome"/>
</dbReference>
<dbReference type="GO" id="GO:0003723">
    <property type="term" value="F:RNA binding"/>
    <property type="evidence" value="ECO:0007669"/>
    <property type="project" value="InterPro"/>
</dbReference>
<dbReference type="AlphaFoldDB" id="A0A3S8RMJ6"/>
<protein>
    <submittedName>
        <fullName evidence="6">RNA methyltransferase</fullName>
    </submittedName>
</protein>
<proteinExistence type="inferred from homology"/>
<keyword evidence="3 6" id="KW-0808">Transferase</keyword>
<dbReference type="SUPFAM" id="SSF75217">
    <property type="entry name" value="alpha/beta knot"/>
    <property type="match status" value="1"/>
</dbReference>
<dbReference type="PANTHER" id="PTHR43191:SF2">
    <property type="entry name" value="RRNA METHYLTRANSFERASE 3, MITOCHONDRIAL"/>
    <property type="match status" value="1"/>
</dbReference>
<name>A0A3S8RMJ6_9FIRM</name>
<feature type="domain" description="MRM3-like substrate binding" evidence="5">
    <location>
        <begin position="8"/>
        <end position="56"/>
    </location>
</feature>
<sequence length="235" mass="26006">MIITSLQNDFIKHCAKLNKKKYRDEYNEVLIEGEHLIQEAETAGIVKKTVGLSENNDIQITEHIAHKLSNTVSGSSQFAVISKPHYELKKSERYLICDGIQDPGNLGTIIRTAHSFGFDAVIVSETCVDEFNHKVIRSTQGSIFHIPVIRMSLAMAITQIKSWEVPVFASYLGENTHNLQDIQTHPIAVVMGSEGSGVSDSIVDLCDGTVKIETSQFESLNVAIATAIICYTLRK</sequence>
<dbReference type="InterPro" id="IPR029026">
    <property type="entry name" value="tRNA_m1G_MTases_N"/>
</dbReference>
<evidence type="ECO:0000313" key="7">
    <source>
        <dbReference type="Proteomes" id="UP000278804"/>
    </source>
</evidence>
<evidence type="ECO:0000256" key="3">
    <source>
        <dbReference type="ARBA" id="ARBA00022679"/>
    </source>
</evidence>
<evidence type="ECO:0000259" key="4">
    <source>
        <dbReference type="Pfam" id="PF00588"/>
    </source>
</evidence>
<dbReference type="GO" id="GO:0006396">
    <property type="term" value="P:RNA processing"/>
    <property type="evidence" value="ECO:0007669"/>
    <property type="project" value="InterPro"/>
</dbReference>
<evidence type="ECO:0000256" key="1">
    <source>
        <dbReference type="ARBA" id="ARBA00007228"/>
    </source>
</evidence>
<organism evidence="6 7">
    <name type="scientific">Erysipelothrix piscisicarius</name>
    <dbReference type="NCBI Taxonomy" id="2485784"/>
    <lineage>
        <taxon>Bacteria</taxon>
        <taxon>Bacillati</taxon>
        <taxon>Bacillota</taxon>
        <taxon>Erysipelotrichia</taxon>
        <taxon>Erysipelotrichales</taxon>
        <taxon>Erysipelotrichaceae</taxon>
        <taxon>Erysipelothrix</taxon>
    </lineage>
</organism>
<accession>A0A3S8RMJ6</accession>
<evidence type="ECO:0000313" key="6">
    <source>
        <dbReference type="EMBL" id="AZK44158.1"/>
    </source>
</evidence>
<dbReference type="InterPro" id="IPR029064">
    <property type="entry name" value="Ribosomal_eL30-like_sf"/>
</dbReference>
<dbReference type="PANTHER" id="PTHR43191">
    <property type="entry name" value="RRNA METHYLTRANSFERASE 3"/>
    <property type="match status" value="1"/>
</dbReference>
<dbReference type="RefSeq" id="WP_125164339.1">
    <property type="nucleotide sequence ID" value="NZ_CP034234.1"/>
</dbReference>
<dbReference type="InterPro" id="IPR029028">
    <property type="entry name" value="Alpha/beta_knot_MTases"/>
</dbReference>
<feature type="domain" description="tRNA/rRNA methyltransferase SpoU type" evidence="4">
    <location>
        <begin position="94"/>
        <end position="231"/>
    </location>
</feature>